<comment type="caution">
    <text evidence="2">The sequence shown here is derived from an EMBL/GenBank/DDBJ whole genome shotgun (WGS) entry which is preliminary data.</text>
</comment>
<keyword evidence="3" id="KW-1185">Reference proteome</keyword>
<feature type="region of interest" description="Disordered" evidence="1">
    <location>
        <begin position="1"/>
        <end position="28"/>
    </location>
</feature>
<evidence type="ECO:0000313" key="3">
    <source>
        <dbReference type="Proteomes" id="UP000828390"/>
    </source>
</evidence>
<dbReference type="AlphaFoldDB" id="A0A9D4G119"/>
<dbReference type="Proteomes" id="UP000828390">
    <property type="component" value="Unassembled WGS sequence"/>
</dbReference>
<reference evidence="2" key="1">
    <citation type="journal article" date="2019" name="bioRxiv">
        <title>The Genome of the Zebra Mussel, Dreissena polymorpha: A Resource for Invasive Species Research.</title>
        <authorList>
            <person name="McCartney M.A."/>
            <person name="Auch B."/>
            <person name="Kono T."/>
            <person name="Mallez S."/>
            <person name="Zhang Y."/>
            <person name="Obille A."/>
            <person name="Becker A."/>
            <person name="Abrahante J.E."/>
            <person name="Garbe J."/>
            <person name="Badalamenti J.P."/>
            <person name="Herman A."/>
            <person name="Mangelson H."/>
            <person name="Liachko I."/>
            <person name="Sullivan S."/>
            <person name="Sone E.D."/>
            <person name="Koren S."/>
            <person name="Silverstein K.A.T."/>
            <person name="Beckman K.B."/>
            <person name="Gohl D.M."/>
        </authorList>
    </citation>
    <scope>NUCLEOTIDE SEQUENCE</scope>
    <source>
        <strain evidence="2">Duluth1</strain>
        <tissue evidence="2">Whole animal</tissue>
    </source>
</reference>
<evidence type="ECO:0000313" key="2">
    <source>
        <dbReference type="EMBL" id="KAH3808675.1"/>
    </source>
</evidence>
<sequence>MLKTESIGSTRLEQQLPDSEHKYNASRPVTEPQPVQYLAVKPTLVKWEAQPVQYQAVAHMSVTNGVMSGQHQAMNQALPVHYPLTHAAVTQYHAMAQEAPPVQYQYQIPKWVSGYVTSTPVVPALHNVVNATRYVSDNVAAPFGQRALPPGQQKSRLQSLPKALVYDGRGSWQDFLTKFDKYSTIFEWKDRKKRDYLELNYLEVVDKLERRFGYRDLPEMARMMNRSMTGPTVIVASESRLVEKVVVVERNEDMLDEKMDICMGMLD</sequence>
<accession>A0A9D4G119</accession>
<organism evidence="2 3">
    <name type="scientific">Dreissena polymorpha</name>
    <name type="common">Zebra mussel</name>
    <name type="synonym">Mytilus polymorpha</name>
    <dbReference type="NCBI Taxonomy" id="45954"/>
    <lineage>
        <taxon>Eukaryota</taxon>
        <taxon>Metazoa</taxon>
        <taxon>Spiralia</taxon>
        <taxon>Lophotrochozoa</taxon>
        <taxon>Mollusca</taxon>
        <taxon>Bivalvia</taxon>
        <taxon>Autobranchia</taxon>
        <taxon>Heteroconchia</taxon>
        <taxon>Euheterodonta</taxon>
        <taxon>Imparidentia</taxon>
        <taxon>Neoheterodontei</taxon>
        <taxon>Myida</taxon>
        <taxon>Dreissenoidea</taxon>
        <taxon>Dreissenidae</taxon>
        <taxon>Dreissena</taxon>
    </lineage>
</organism>
<reference evidence="2" key="2">
    <citation type="submission" date="2020-11" db="EMBL/GenBank/DDBJ databases">
        <authorList>
            <person name="McCartney M.A."/>
            <person name="Auch B."/>
            <person name="Kono T."/>
            <person name="Mallez S."/>
            <person name="Becker A."/>
            <person name="Gohl D.M."/>
            <person name="Silverstein K.A.T."/>
            <person name="Koren S."/>
            <person name="Bechman K.B."/>
            <person name="Herman A."/>
            <person name="Abrahante J.E."/>
            <person name="Garbe J."/>
        </authorList>
    </citation>
    <scope>NUCLEOTIDE SEQUENCE</scope>
    <source>
        <strain evidence="2">Duluth1</strain>
        <tissue evidence="2">Whole animal</tissue>
    </source>
</reference>
<evidence type="ECO:0000256" key="1">
    <source>
        <dbReference type="SAM" id="MobiDB-lite"/>
    </source>
</evidence>
<gene>
    <name evidence="2" type="ORF">DPMN_137032</name>
</gene>
<name>A0A9D4G119_DREPO</name>
<proteinExistence type="predicted"/>
<feature type="compositionally biased region" description="Polar residues" evidence="1">
    <location>
        <begin position="1"/>
        <end position="17"/>
    </location>
</feature>
<protein>
    <submittedName>
        <fullName evidence="2">Uncharacterized protein</fullName>
    </submittedName>
</protein>
<dbReference type="EMBL" id="JAIWYP010000006">
    <property type="protein sequence ID" value="KAH3808675.1"/>
    <property type="molecule type" value="Genomic_DNA"/>
</dbReference>